<name>W7YIB1_9BACL</name>
<evidence type="ECO:0000313" key="4">
    <source>
        <dbReference type="Proteomes" id="UP000019364"/>
    </source>
</evidence>
<dbReference type="InterPro" id="IPR041685">
    <property type="entry name" value="AAA_GajA/Old/RecF-like"/>
</dbReference>
<dbReference type="PANTHER" id="PTHR43581">
    <property type="entry name" value="ATP/GTP PHOSPHATASE"/>
    <property type="match status" value="1"/>
</dbReference>
<dbReference type="AlphaFoldDB" id="W7YIB1"/>
<comment type="caution">
    <text evidence="3">The sequence shown here is derived from an EMBL/GenBank/DDBJ whole genome shotgun (WGS) entry which is preliminary data.</text>
</comment>
<protein>
    <submittedName>
        <fullName evidence="3">ATP-dependent endonuclease</fullName>
    </submittedName>
</protein>
<evidence type="ECO:0000259" key="2">
    <source>
        <dbReference type="Pfam" id="PF20469"/>
    </source>
</evidence>
<keyword evidence="3" id="KW-0378">Hydrolase</keyword>
<dbReference type="CDD" id="cd01026">
    <property type="entry name" value="TOPRIM_OLD"/>
    <property type="match status" value="1"/>
</dbReference>
<gene>
    <name evidence="3" type="ORF">JCM16418_1371</name>
</gene>
<sequence>MLERVIIDNYKSFMHFEISLRNDVNIIVGDNEAGKSSLLEAINIALTGQLGGKNIMFELSPHLFNIHAVKTYIEELQRGQNPTLPEIRIELYLKSDKETETLAGTNNSKKENVPGITFSIEFNDEFTEEYQNYVKSPLEIRTIPIEYYTIKWYAFSNSAITTRSIPINVSLIDTTLHKSPNGADQYISKIITDSLDVKERVNMALDYRRLRELFAERPAIKSINGRLAAQKGELSDKDLTVSFDISQKTSWESGLTSYLDEVPFQNSGKGEQNAVKMKLAIEMKAHKSQLILIEEPENHLSFSSMNKLINQISRKCGDKQLIITTHSTYVLNKMGLEKLILLKNGKCLTLRELTEDTQNYFMKLPGFDTLRMLLAKRSILVEGPSDELMIQKAYYKVHGKLPIEDGVDVISVNALAFKRFLEIAKVLQLDVRVVTDNDGDLIKLSEKYEEYLNLDNIMICFDEDISYPTLEPQLVKSNDLDLLNRIFNRKYTTQQEMMHFMKSNKADCALLLFETKEDVNIPGYINAAIN</sequence>
<dbReference type="Gene3D" id="3.40.50.300">
    <property type="entry name" value="P-loop containing nucleotide triphosphate hydrolases"/>
    <property type="match status" value="1"/>
</dbReference>
<dbReference type="STRING" id="1236976.JCM16418_1371"/>
<evidence type="ECO:0000313" key="3">
    <source>
        <dbReference type="EMBL" id="GAF07358.1"/>
    </source>
</evidence>
<proteinExistence type="predicted"/>
<dbReference type="eggNOG" id="COG3950">
    <property type="taxonomic scope" value="Bacteria"/>
</dbReference>
<keyword evidence="4" id="KW-1185">Reference proteome</keyword>
<feature type="domain" description="OLD protein-like TOPRIM" evidence="2">
    <location>
        <begin position="373"/>
        <end position="438"/>
    </location>
</feature>
<dbReference type="InterPro" id="IPR027417">
    <property type="entry name" value="P-loop_NTPase"/>
</dbReference>
<feature type="domain" description="Endonuclease GajA/Old nuclease/RecF-like AAA" evidence="1">
    <location>
        <begin position="1"/>
        <end position="330"/>
    </location>
</feature>
<dbReference type="Proteomes" id="UP000019364">
    <property type="component" value="Unassembled WGS sequence"/>
</dbReference>
<accession>W7YIB1</accession>
<dbReference type="SUPFAM" id="SSF52540">
    <property type="entry name" value="P-loop containing nucleoside triphosphate hydrolases"/>
    <property type="match status" value="1"/>
</dbReference>
<dbReference type="RefSeq" id="WP_036646997.1">
    <property type="nucleotide sequence ID" value="NZ_BAVZ01000003.1"/>
</dbReference>
<evidence type="ECO:0000259" key="1">
    <source>
        <dbReference type="Pfam" id="PF13175"/>
    </source>
</evidence>
<keyword evidence="3" id="KW-0255">Endonuclease</keyword>
<dbReference type="EMBL" id="BAVZ01000003">
    <property type="protein sequence ID" value="GAF07358.1"/>
    <property type="molecule type" value="Genomic_DNA"/>
</dbReference>
<dbReference type="Pfam" id="PF20469">
    <property type="entry name" value="OLD-like_TOPRIM"/>
    <property type="match status" value="1"/>
</dbReference>
<dbReference type="PANTHER" id="PTHR43581:SF2">
    <property type="entry name" value="EXCINUCLEASE ATPASE SUBUNIT"/>
    <property type="match status" value="1"/>
</dbReference>
<dbReference type="InterPro" id="IPR034139">
    <property type="entry name" value="TOPRIM_OLD"/>
</dbReference>
<dbReference type="GO" id="GO:0004519">
    <property type="term" value="F:endonuclease activity"/>
    <property type="evidence" value="ECO:0007669"/>
    <property type="project" value="UniProtKB-KW"/>
</dbReference>
<organism evidence="3 4">
    <name type="scientific">Paenibacillus pini JCM 16418</name>
    <dbReference type="NCBI Taxonomy" id="1236976"/>
    <lineage>
        <taxon>Bacteria</taxon>
        <taxon>Bacillati</taxon>
        <taxon>Bacillota</taxon>
        <taxon>Bacilli</taxon>
        <taxon>Bacillales</taxon>
        <taxon>Paenibacillaceae</taxon>
        <taxon>Paenibacillus</taxon>
    </lineage>
</organism>
<reference evidence="3 4" key="1">
    <citation type="journal article" date="2014" name="Genome Announc.">
        <title>Draft Genome Sequence of Paenibacillus pini JCM 16418T, Isolated from the Rhizosphere of Pine Tree.</title>
        <authorList>
            <person name="Yuki M."/>
            <person name="Oshima K."/>
            <person name="Suda W."/>
            <person name="Oshida Y."/>
            <person name="Kitamura K."/>
            <person name="Iida Y."/>
            <person name="Hattori M."/>
            <person name="Ohkuma M."/>
        </authorList>
    </citation>
    <scope>NUCLEOTIDE SEQUENCE [LARGE SCALE GENOMIC DNA]</scope>
    <source>
        <strain evidence="3 4">JCM 16418</strain>
    </source>
</reference>
<dbReference type="Pfam" id="PF13175">
    <property type="entry name" value="AAA_15"/>
    <property type="match status" value="1"/>
</dbReference>
<dbReference type="OrthoDB" id="308933at2"/>
<keyword evidence="3" id="KW-0540">Nuclease</keyword>
<dbReference type="InterPro" id="IPR051396">
    <property type="entry name" value="Bact_Antivir_Def_Nuclease"/>
</dbReference>